<organism evidence="1 2">
    <name type="scientific">Novosphingobium marinum</name>
    <dbReference type="NCBI Taxonomy" id="1514948"/>
    <lineage>
        <taxon>Bacteria</taxon>
        <taxon>Pseudomonadati</taxon>
        <taxon>Pseudomonadota</taxon>
        <taxon>Alphaproteobacteria</taxon>
        <taxon>Sphingomonadales</taxon>
        <taxon>Sphingomonadaceae</taxon>
        <taxon>Novosphingobium</taxon>
    </lineage>
</organism>
<dbReference type="Pfam" id="PF22011">
    <property type="entry name" value="DUF6931"/>
    <property type="match status" value="1"/>
</dbReference>
<proteinExistence type="predicted"/>
<dbReference type="EMBL" id="JACBZF010000004">
    <property type="protein sequence ID" value="NYH96077.1"/>
    <property type="molecule type" value="Genomic_DNA"/>
</dbReference>
<keyword evidence="2" id="KW-1185">Reference proteome</keyword>
<protein>
    <submittedName>
        <fullName evidence="1">Uncharacterized protein</fullName>
    </submittedName>
</protein>
<name>A0A7Y9XWX9_9SPHN</name>
<sequence>MAETKTWKRSAWTDAGQLVELIDPDSPTREAVGKTLPAWYSGLVDSGDLTGACNFLAHALPRYECIAWAAQALLEIGAVDRKDPLMVASLRWLDDPDDARRRAANDAAQQVRPDTPAKLLAMAIFFSGGSIAPADLAPVQPAPDVCAKLAGAAVLVGGYAQPDPDTALRKVLALGEMMAKE</sequence>
<accession>A0A7Y9XWX9</accession>
<dbReference type="AlphaFoldDB" id="A0A7Y9XWX9"/>
<dbReference type="Proteomes" id="UP000522081">
    <property type="component" value="Unassembled WGS sequence"/>
</dbReference>
<evidence type="ECO:0000313" key="2">
    <source>
        <dbReference type="Proteomes" id="UP000522081"/>
    </source>
</evidence>
<comment type="caution">
    <text evidence="1">The sequence shown here is derived from an EMBL/GenBank/DDBJ whole genome shotgun (WGS) entry which is preliminary data.</text>
</comment>
<gene>
    <name evidence="1" type="ORF">FHS75_002409</name>
</gene>
<evidence type="ECO:0000313" key="1">
    <source>
        <dbReference type="EMBL" id="NYH96077.1"/>
    </source>
</evidence>
<dbReference type="RefSeq" id="WP_179407925.1">
    <property type="nucleotide sequence ID" value="NZ_BMGF01000004.1"/>
</dbReference>
<reference evidence="1 2" key="1">
    <citation type="submission" date="2020-07" db="EMBL/GenBank/DDBJ databases">
        <title>Genomic Encyclopedia of Type Strains, Phase IV (KMG-IV): sequencing the most valuable type-strain genomes for metagenomic binning, comparative biology and taxonomic classification.</title>
        <authorList>
            <person name="Goeker M."/>
        </authorList>
    </citation>
    <scope>NUCLEOTIDE SEQUENCE [LARGE SCALE GENOMIC DNA]</scope>
    <source>
        <strain evidence="1 2">DSM 29043</strain>
    </source>
</reference>
<dbReference type="InterPro" id="IPR053855">
    <property type="entry name" value="DUF6931"/>
</dbReference>